<dbReference type="AlphaFoldDB" id="A0A1Z1MAI5"/>
<name>A0A1Z1MAI5_9FLOR</name>
<geneLocation type="chloroplast" evidence="1"/>
<dbReference type="GeneID" id="33356271"/>
<organism evidence="1">
    <name type="scientific">Leptosiphonia brodiei</name>
    <dbReference type="NCBI Taxonomy" id="2608611"/>
    <lineage>
        <taxon>Eukaryota</taxon>
        <taxon>Rhodophyta</taxon>
        <taxon>Florideophyceae</taxon>
        <taxon>Rhodymeniophycidae</taxon>
        <taxon>Ceramiales</taxon>
        <taxon>Rhodomelaceae</taxon>
        <taxon>Polysiphonioideae</taxon>
        <taxon>Leptosiphonia</taxon>
    </lineage>
</organism>
<evidence type="ECO:0000313" key="1">
    <source>
        <dbReference type="EMBL" id="ARW62980.1"/>
    </source>
</evidence>
<accession>A0A1Z1MAI5</accession>
<keyword evidence="1" id="KW-0934">Plastid</keyword>
<dbReference type="RefSeq" id="YP_009394418.1">
    <property type="nucleotide sequence ID" value="NC_035272.1"/>
</dbReference>
<gene>
    <name evidence="1" type="primary">orf124</name>
</gene>
<dbReference type="EMBL" id="MF101425">
    <property type="protein sequence ID" value="ARW62980.1"/>
    <property type="molecule type" value="Genomic_DNA"/>
</dbReference>
<keyword evidence="1" id="KW-0150">Chloroplast</keyword>
<reference evidence="1" key="1">
    <citation type="journal article" date="2017" name="J. Phycol.">
        <title>Analysis of chloroplast genomes and a supermatrix inform reclassification of the Rhodomelaceae (Rhodophyta).</title>
        <authorList>
            <person name="Diaz-Tapia P."/>
            <person name="Maggs C.A."/>
            <person name="West J.A."/>
            <person name="Verbruggen H."/>
        </authorList>
    </citation>
    <scope>NUCLEOTIDE SEQUENCE</scope>
    <source>
        <strain evidence="1">PD516</strain>
    </source>
</reference>
<sequence>MIMSNKPLLDINNTNKDLLYFRVKVNTEFQNRHTPLKNKIDAIKKMISIQMAYIKEKPRFSVHKKMNEYKNRYNQHPIIERDFTISNLIKELGCNTKEIAKIKYNDFDITSSIYIYMDFFCLRM</sequence>
<protein>
    <submittedName>
        <fullName evidence="1">Uncharacterized protein</fullName>
    </submittedName>
</protein>
<proteinExistence type="predicted"/>